<organism evidence="4 5">
    <name type="scientific">Halosimplex pelagicum</name>
    <dbReference type="NCBI Taxonomy" id="869886"/>
    <lineage>
        <taxon>Archaea</taxon>
        <taxon>Methanobacteriati</taxon>
        <taxon>Methanobacteriota</taxon>
        <taxon>Stenosarchaea group</taxon>
        <taxon>Halobacteria</taxon>
        <taxon>Halobacteriales</taxon>
        <taxon>Haloarculaceae</taxon>
        <taxon>Halosimplex</taxon>
    </lineage>
</organism>
<dbReference type="KEGG" id="hpel:HZS54_00385"/>
<dbReference type="Pfam" id="PF20068">
    <property type="entry name" value="Amphi-Trp"/>
    <property type="match status" value="1"/>
</dbReference>
<gene>
    <name evidence="4" type="ORF">HZS54_00385</name>
</gene>
<dbReference type="Pfam" id="PF07411">
    <property type="entry name" value="DUF1508"/>
    <property type="match status" value="1"/>
</dbReference>
<evidence type="ECO:0000259" key="3">
    <source>
        <dbReference type="Pfam" id="PF20068"/>
    </source>
</evidence>
<dbReference type="GeneID" id="300786005"/>
<dbReference type="NCBIfam" id="TIGR04354">
    <property type="entry name" value="amphi-Trp"/>
    <property type="match status" value="1"/>
</dbReference>
<dbReference type="InterPro" id="IPR010879">
    <property type="entry name" value="DUF1508"/>
</dbReference>
<dbReference type="OrthoDB" id="108721at2157"/>
<feature type="compositionally biased region" description="Low complexity" evidence="1">
    <location>
        <begin position="128"/>
        <end position="145"/>
    </location>
</feature>
<dbReference type="InterPro" id="IPR036913">
    <property type="entry name" value="YegP-like_sf"/>
</dbReference>
<evidence type="ECO:0000259" key="2">
    <source>
        <dbReference type="Pfam" id="PF07411"/>
    </source>
</evidence>
<feature type="compositionally biased region" description="Acidic residues" evidence="1">
    <location>
        <begin position="150"/>
        <end position="178"/>
    </location>
</feature>
<keyword evidence="5" id="KW-1185">Reference proteome</keyword>
<accession>A0A7D5TQ33</accession>
<dbReference type="RefSeq" id="WP_179920004.1">
    <property type="nucleotide sequence ID" value="NZ_CP058909.1"/>
</dbReference>
<feature type="region of interest" description="Disordered" evidence="1">
    <location>
        <begin position="1"/>
        <end position="35"/>
    </location>
</feature>
<protein>
    <submittedName>
        <fullName evidence="4">YegP family protein</fullName>
    </submittedName>
</protein>
<feature type="region of interest" description="Disordered" evidence="1">
    <location>
        <begin position="89"/>
        <end position="205"/>
    </location>
</feature>
<dbReference type="InterPro" id="IPR027598">
    <property type="entry name" value="Amphi-Trp_dom"/>
</dbReference>
<sequence length="275" mass="28343">MPDDHATDEASDDEPREVPSDDADEAFESERTATRAEAAAALRDLADGVDAGAVALGEGEDALTAAVPDAFEFEVEYEREDDEVEIEVELEWAPGDEPGEPGVDSANEAIDASESGEGDEPAAERPAVETATVAAAGAEPVAETAGSESADGEAGSDDSGAEPDDSDAEPAADEEPAAEADGSSDTVDDSAVTVPGVAPTGERPAASVVAAAAPVVSQARFELFRDRADEWRWRLVHRNGNVIASSGEGYTRKHNAEKGMRSVMANASGAEVVED</sequence>
<name>A0A7D5TQ33_9EURY</name>
<dbReference type="EMBL" id="CP058909">
    <property type="protein sequence ID" value="QLH80172.1"/>
    <property type="molecule type" value="Genomic_DNA"/>
</dbReference>
<proteinExistence type="predicted"/>
<dbReference type="SUPFAM" id="SSF160113">
    <property type="entry name" value="YegP-like"/>
    <property type="match status" value="1"/>
</dbReference>
<dbReference type="Gene3D" id="2.30.29.80">
    <property type="match status" value="1"/>
</dbReference>
<evidence type="ECO:0000313" key="5">
    <source>
        <dbReference type="Proteomes" id="UP000509346"/>
    </source>
</evidence>
<evidence type="ECO:0000256" key="1">
    <source>
        <dbReference type="SAM" id="MobiDB-lite"/>
    </source>
</evidence>
<feature type="compositionally biased region" description="Acidic residues" evidence="1">
    <location>
        <begin position="9"/>
        <end position="27"/>
    </location>
</feature>
<dbReference type="Proteomes" id="UP000509346">
    <property type="component" value="Chromosome"/>
</dbReference>
<reference evidence="4 5" key="1">
    <citation type="submission" date="2020-07" db="EMBL/GenBank/DDBJ databases">
        <title>Halosimplex litoreum sp. nov. and Halosimplex rubrum sp. nov., isolated from different salt environments.</title>
        <authorList>
            <person name="Cui H."/>
        </authorList>
    </citation>
    <scope>NUCLEOTIDE SEQUENCE [LARGE SCALE GENOMIC DNA]</scope>
    <source>
        <strain evidence="4 5">R2</strain>
    </source>
</reference>
<evidence type="ECO:0000313" key="4">
    <source>
        <dbReference type="EMBL" id="QLH80172.1"/>
    </source>
</evidence>
<feature type="domain" description="Amphi-Trp" evidence="3">
    <location>
        <begin position="25"/>
        <end position="100"/>
    </location>
</feature>
<feature type="domain" description="DUF1508" evidence="2">
    <location>
        <begin position="226"/>
        <end position="274"/>
    </location>
</feature>
<dbReference type="NCBIfam" id="NF041908">
    <property type="entry name" value="HVO_2922"/>
    <property type="match status" value="1"/>
</dbReference>
<dbReference type="AlphaFoldDB" id="A0A7D5TQ33"/>